<reference evidence="2 3" key="1">
    <citation type="submission" date="2023-03" db="EMBL/GenBank/DDBJ databases">
        <title>High recombination rates correlate with genetic variation in Cardiocondyla obscurior ants.</title>
        <authorList>
            <person name="Errbii M."/>
        </authorList>
    </citation>
    <scope>NUCLEOTIDE SEQUENCE [LARGE SCALE GENOMIC DNA]</scope>
    <source>
        <strain evidence="2">Alpha-2009</strain>
        <tissue evidence="2">Whole body</tissue>
    </source>
</reference>
<proteinExistence type="predicted"/>
<accession>A0AAW2E540</accession>
<feature type="compositionally biased region" description="Acidic residues" evidence="1">
    <location>
        <begin position="51"/>
        <end position="63"/>
    </location>
</feature>
<organism evidence="2 3">
    <name type="scientific">Cardiocondyla obscurior</name>
    <dbReference type="NCBI Taxonomy" id="286306"/>
    <lineage>
        <taxon>Eukaryota</taxon>
        <taxon>Metazoa</taxon>
        <taxon>Ecdysozoa</taxon>
        <taxon>Arthropoda</taxon>
        <taxon>Hexapoda</taxon>
        <taxon>Insecta</taxon>
        <taxon>Pterygota</taxon>
        <taxon>Neoptera</taxon>
        <taxon>Endopterygota</taxon>
        <taxon>Hymenoptera</taxon>
        <taxon>Apocrita</taxon>
        <taxon>Aculeata</taxon>
        <taxon>Formicoidea</taxon>
        <taxon>Formicidae</taxon>
        <taxon>Myrmicinae</taxon>
        <taxon>Cardiocondyla</taxon>
    </lineage>
</organism>
<evidence type="ECO:0000256" key="1">
    <source>
        <dbReference type="SAM" id="MobiDB-lite"/>
    </source>
</evidence>
<feature type="region of interest" description="Disordered" evidence="1">
    <location>
        <begin position="148"/>
        <end position="176"/>
    </location>
</feature>
<comment type="caution">
    <text evidence="2">The sequence shown here is derived from an EMBL/GenBank/DDBJ whole genome shotgun (WGS) entry which is preliminary data.</text>
</comment>
<keyword evidence="3" id="KW-1185">Reference proteome</keyword>
<evidence type="ECO:0000313" key="3">
    <source>
        <dbReference type="Proteomes" id="UP001430953"/>
    </source>
</evidence>
<dbReference type="EMBL" id="JADYXP020000053">
    <property type="protein sequence ID" value="KAL0098538.1"/>
    <property type="molecule type" value="Genomic_DNA"/>
</dbReference>
<feature type="compositionally biased region" description="Basic and acidic residues" evidence="1">
    <location>
        <begin position="156"/>
        <end position="175"/>
    </location>
</feature>
<protein>
    <submittedName>
        <fullName evidence="2">Uncharacterized protein</fullName>
    </submittedName>
</protein>
<evidence type="ECO:0000313" key="2">
    <source>
        <dbReference type="EMBL" id="KAL0098538.1"/>
    </source>
</evidence>
<dbReference type="AlphaFoldDB" id="A0AAW2E540"/>
<gene>
    <name evidence="2" type="ORF">PUN28_020494</name>
</gene>
<name>A0AAW2E540_9HYME</name>
<sequence length="189" mass="19780">MLVPYNSRLTQIWYCGGDIHHHKRPPNGNPGVNAERTSGGDVGRSSCWTNEAEEDQERPDPEEANQAQDTQGGDLPAGATTDLGGVADRWTTTGTEAASAGVPALGTVRIAAATTSVHQAAESRIAAGRHTDLSAHQSEVPSAWHAAATTGVPGHPDGKPPCDGRSARSEADQRGHPNGSVGYLFLFRV</sequence>
<feature type="region of interest" description="Disordered" evidence="1">
    <location>
        <begin position="22"/>
        <end position="87"/>
    </location>
</feature>
<dbReference type="Proteomes" id="UP001430953">
    <property type="component" value="Unassembled WGS sequence"/>
</dbReference>